<gene>
    <name evidence="3" type="ORF">BD626DRAFT_539193</name>
</gene>
<evidence type="ECO:0000313" key="4">
    <source>
        <dbReference type="Proteomes" id="UP000320762"/>
    </source>
</evidence>
<reference evidence="3 4" key="1">
    <citation type="journal article" date="2019" name="New Phytol.">
        <title>Comparative genomics reveals unique wood-decay strategies and fruiting body development in the Schizophyllaceae.</title>
        <authorList>
            <person name="Almasi E."/>
            <person name="Sahu N."/>
            <person name="Krizsan K."/>
            <person name="Balint B."/>
            <person name="Kovacs G.M."/>
            <person name="Kiss B."/>
            <person name="Cseklye J."/>
            <person name="Drula E."/>
            <person name="Henrissat B."/>
            <person name="Nagy I."/>
            <person name="Chovatia M."/>
            <person name="Adam C."/>
            <person name="LaButti K."/>
            <person name="Lipzen A."/>
            <person name="Riley R."/>
            <person name="Grigoriev I.V."/>
            <person name="Nagy L.G."/>
        </authorList>
    </citation>
    <scope>NUCLEOTIDE SEQUENCE [LARGE SCALE GENOMIC DNA]</scope>
    <source>
        <strain evidence="3 4">NL-1724</strain>
    </source>
</reference>
<accession>A0A550C4M5</accession>
<evidence type="ECO:0000256" key="2">
    <source>
        <dbReference type="SAM" id="MobiDB-lite"/>
    </source>
</evidence>
<evidence type="ECO:0000256" key="1">
    <source>
        <dbReference type="SAM" id="Coils"/>
    </source>
</evidence>
<sequence length="315" mass="35646">MQRAEYANTLKLETAVKELEGRNADNSRILELQRTHETLYSKTVSQEREIESLRRKVKEGSSHVAEELLAKERKEVVRLSADLSAIQETSERMKNQHQQIQADTEQKLKAARMEITNLRNVVSELMIEKSVLEASRRMLLAHPSKQTDEDGSPTLRGISRQPKQTTVYPGTGDHSVERRPREIGSQTKCPETRPTESLPSQEPLREVHQVVHDAADAQSQQISQTSEATTVTQANELVTDPARVTGLHWQVLKDQITIWRDVLGAPNIPPQYKLDKTSRVTEICRLIEAYPDGKVPEADRVNYKRGAKKGSRHPA</sequence>
<feature type="region of interest" description="Disordered" evidence="2">
    <location>
        <begin position="143"/>
        <end position="203"/>
    </location>
</feature>
<dbReference type="Proteomes" id="UP000320762">
    <property type="component" value="Unassembled WGS sequence"/>
</dbReference>
<feature type="coiled-coil region" evidence="1">
    <location>
        <begin position="69"/>
        <end position="128"/>
    </location>
</feature>
<keyword evidence="4" id="KW-1185">Reference proteome</keyword>
<proteinExistence type="predicted"/>
<name>A0A550C4M5_9AGAR</name>
<keyword evidence="1" id="KW-0175">Coiled coil</keyword>
<protein>
    <submittedName>
        <fullName evidence="3">Uncharacterized protein</fullName>
    </submittedName>
</protein>
<feature type="compositionally biased region" description="Polar residues" evidence="2">
    <location>
        <begin position="184"/>
        <end position="200"/>
    </location>
</feature>
<dbReference type="AlphaFoldDB" id="A0A550C4M5"/>
<dbReference type="EMBL" id="VDMD01000026">
    <property type="protein sequence ID" value="TRM59735.1"/>
    <property type="molecule type" value="Genomic_DNA"/>
</dbReference>
<comment type="caution">
    <text evidence="3">The sequence shown here is derived from an EMBL/GenBank/DDBJ whole genome shotgun (WGS) entry which is preliminary data.</text>
</comment>
<organism evidence="3 4">
    <name type="scientific">Schizophyllum amplum</name>
    <dbReference type="NCBI Taxonomy" id="97359"/>
    <lineage>
        <taxon>Eukaryota</taxon>
        <taxon>Fungi</taxon>
        <taxon>Dikarya</taxon>
        <taxon>Basidiomycota</taxon>
        <taxon>Agaricomycotina</taxon>
        <taxon>Agaricomycetes</taxon>
        <taxon>Agaricomycetidae</taxon>
        <taxon>Agaricales</taxon>
        <taxon>Schizophyllaceae</taxon>
        <taxon>Schizophyllum</taxon>
    </lineage>
</organism>
<evidence type="ECO:0000313" key="3">
    <source>
        <dbReference type="EMBL" id="TRM59735.1"/>
    </source>
</evidence>